<dbReference type="Proteomes" id="UP000075809">
    <property type="component" value="Unassembled WGS sequence"/>
</dbReference>
<gene>
    <name evidence="1" type="ORF">ALC60_06834</name>
</gene>
<accession>A0A151X241</accession>
<reference evidence="1 2" key="1">
    <citation type="submission" date="2015-09" db="EMBL/GenBank/DDBJ databases">
        <title>Trachymyrmex zeteki WGS genome.</title>
        <authorList>
            <person name="Nygaard S."/>
            <person name="Hu H."/>
            <person name="Boomsma J."/>
            <person name="Zhang G."/>
        </authorList>
    </citation>
    <scope>NUCLEOTIDE SEQUENCE [LARGE SCALE GENOMIC DNA]</scope>
    <source>
        <strain evidence="1">Tzet28-1</strain>
        <tissue evidence="1">Whole body</tissue>
    </source>
</reference>
<dbReference type="EMBL" id="KQ982585">
    <property type="protein sequence ID" value="KYQ54290.1"/>
    <property type="molecule type" value="Genomic_DNA"/>
</dbReference>
<evidence type="ECO:0000313" key="2">
    <source>
        <dbReference type="Proteomes" id="UP000075809"/>
    </source>
</evidence>
<evidence type="ECO:0000313" key="1">
    <source>
        <dbReference type="EMBL" id="KYQ54290.1"/>
    </source>
</evidence>
<organism evidence="1 2">
    <name type="scientific">Mycetomoellerius zeteki</name>
    <dbReference type="NCBI Taxonomy" id="64791"/>
    <lineage>
        <taxon>Eukaryota</taxon>
        <taxon>Metazoa</taxon>
        <taxon>Ecdysozoa</taxon>
        <taxon>Arthropoda</taxon>
        <taxon>Hexapoda</taxon>
        <taxon>Insecta</taxon>
        <taxon>Pterygota</taxon>
        <taxon>Neoptera</taxon>
        <taxon>Endopterygota</taxon>
        <taxon>Hymenoptera</taxon>
        <taxon>Apocrita</taxon>
        <taxon>Aculeata</taxon>
        <taxon>Formicoidea</taxon>
        <taxon>Formicidae</taxon>
        <taxon>Myrmicinae</taxon>
        <taxon>Mycetomoellerius</taxon>
    </lineage>
</organism>
<sequence>MRRWRGEEAEEKARGECRSGCETCEDRSWPRPEYEKRYITPCDDTTSGRP</sequence>
<dbReference type="AlphaFoldDB" id="A0A151X241"/>
<proteinExistence type="predicted"/>
<name>A0A151X241_9HYME</name>
<protein>
    <submittedName>
        <fullName evidence="1">Uncharacterized protein</fullName>
    </submittedName>
</protein>
<keyword evidence="2" id="KW-1185">Reference proteome</keyword>